<dbReference type="AlphaFoldDB" id="X1D3J4"/>
<comment type="caution">
    <text evidence="1">The sequence shown here is derived from an EMBL/GenBank/DDBJ whole genome shotgun (WGS) entry which is preliminary data.</text>
</comment>
<accession>X1D3J4</accession>
<evidence type="ECO:0000313" key="1">
    <source>
        <dbReference type="EMBL" id="GAG99687.1"/>
    </source>
</evidence>
<reference evidence="1" key="1">
    <citation type="journal article" date="2014" name="Front. Microbiol.">
        <title>High frequency of phylogenetically diverse reductive dehalogenase-homologous genes in deep subseafloor sedimentary metagenomes.</title>
        <authorList>
            <person name="Kawai M."/>
            <person name="Futagami T."/>
            <person name="Toyoda A."/>
            <person name="Takaki Y."/>
            <person name="Nishi S."/>
            <person name="Hori S."/>
            <person name="Arai W."/>
            <person name="Tsubouchi T."/>
            <person name="Morono Y."/>
            <person name="Uchiyama I."/>
            <person name="Ito T."/>
            <person name="Fujiyama A."/>
            <person name="Inagaki F."/>
            <person name="Takami H."/>
        </authorList>
    </citation>
    <scope>NUCLEOTIDE SEQUENCE</scope>
    <source>
        <strain evidence="1">Expedition CK06-06</strain>
    </source>
</reference>
<protein>
    <submittedName>
        <fullName evidence="1">Uncharacterized protein</fullName>
    </submittedName>
</protein>
<proteinExistence type="predicted"/>
<name>X1D3J4_9ZZZZ</name>
<feature type="non-terminal residue" evidence="1">
    <location>
        <position position="1"/>
    </location>
</feature>
<organism evidence="1">
    <name type="scientific">marine sediment metagenome</name>
    <dbReference type="NCBI Taxonomy" id="412755"/>
    <lineage>
        <taxon>unclassified sequences</taxon>
        <taxon>metagenomes</taxon>
        <taxon>ecological metagenomes</taxon>
    </lineage>
</organism>
<sequence length="236" mass="29147">TLINKYSYYHVFDEKYWKRKFNKYDYNIQFNIYNENWKKYYYLISKWLNEGDHIKSINFAIHEDRSDLLKMIYIRNKYQKTQTIYDWSGKNRDIFDPMTEIIEEDSVRCFDFIYDPSKYYTFLKIKHVILIHSHKILNYLSKDIKEDHAHLILKNNCEKCAENLINEKYTNYEFLNRIKNYEDIYKIYNKPFHNIIKCIQDIDQIKSQALEENNFELIKALTKYTSQFSDFIHKND</sequence>
<gene>
    <name evidence="1" type="ORF">S01H4_49469</name>
</gene>
<dbReference type="EMBL" id="BART01027982">
    <property type="protein sequence ID" value="GAG99687.1"/>
    <property type="molecule type" value="Genomic_DNA"/>
</dbReference>